<dbReference type="STRING" id="667128.HMPREF0621_0211"/>
<keyword evidence="2" id="KW-1185">Reference proteome</keyword>
<reference evidence="1 2" key="1">
    <citation type="submission" date="2009-10" db="EMBL/GenBank/DDBJ databases">
        <authorList>
            <person name="Muzny D."/>
            <person name="Qin X."/>
            <person name="Deng J."/>
            <person name="Jiang H."/>
            <person name="Liu Y."/>
            <person name="Qu J."/>
            <person name="Song X.-Z."/>
            <person name="Zhang L."/>
            <person name="Thornton R."/>
            <person name="Coyle M."/>
            <person name="Francisco L."/>
            <person name="Jackson L."/>
            <person name="Javaid M."/>
            <person name="Korchina V."/>
            <person name="Kovar C."/>
            <person name="Mata R."/>
            <person name="Mathew T."/>
            <person name="Ngo R."/>
            <person name="Nguyen L."/>
            <person name="Nguyen N."/>
            <person name="Okwuonu G."/>
            <person name="Ongeri F."/>
            <person name="Pham C."/>
            <person name="Simmons D."/>
            <person name="Wilczek-Boney K."/>
            <person name="Hale W."/>
            <person name="Jakkamsetti A."/>
            <person name="Pham P."/>
            <person name="Ruth R."/>
            <person name="San Lucas F."/>
            <person name="Warren J."/>
            <person name="Zhang J."/>
            <person name="Zhao Z."/>
            <person name="Zhou C."/>
            <person name="Zhu D."/>
            <person name="Lee S."/>
            <person name="Bess C."/>
            <person name="Blankenburg K."/>
            <person name="Forbes L."/>
            <person name="Fu Q."/>
            <person name="Gubbala S."/>
            <person name="Hirani K."/>
            <person name="Jayaseelan J.C."/>
            <person name="Lara F."/>
            <person name="Munidasa M."/>
            <person name="Palculict T."/>
            <person name="Patil S."/>
            <person name="Pu L.-L."/>
            <person name="Saada N."/>
            <person name="Tang L."/>
            <person name="Weissenberger G."/>
            <person name="Zhu Y."/>
            <person name="Hemphill L."/>
            <person name="Shang Y."/>
            <person name="Youmans B."/>
            <person name="Ayvaz T."/>
            <person name="Ross M."/>
            <person name="Santibanez J."/>
            <person name="Aqrawi P."/>
            <person name="Gross S."/>
            <person name="Joshi V."/>
            <person name="Fowler G."/>
            <person name="Nazareth L."/>
            <person name="Reid J."/>
            <person name="Worley K."/>
            <person name="Petrosino J."/>
            <person name="Highlander S."/>
            <person name="Gibbs R."/>
        </authorList>
    </citation>
    <scope>NUCLEOTIDE SEQUENCE [LARGE SCALE GENOMIC DNA]</scope>
    <source>
        <strain evidence="1 2">ATCC 43325</strain>
    </source>
</reference>
<dbReference type="AlphaFoldDB" id="C9PMI7"/>
<accession>C9PMI7</accession>
<dbReference type="SUPFAM" id="SSF48452">
    <property type="entry name" value="TPR-like"/>
    <property type="match status" value="1"/>
</dbReference>
<comment type="caution">
    <text evidence="1">The sequence shown here is derived from an EMBL/GenBank/DDBJ whole genome shotgun (WGS) entry which is preliminary data.</text>
</comment>
<evidence type="ECO:0000313" key="1">
    <source>
        <dbReference type="EMBL" id="EEX51407.1"/>
    </source>
</evidence>
<dbReference type="HOGENOM" id="CLU_1377015_0_0_6"/>
<proteinExistence type="predicted"/>
<dbReference type="Gene3D" id="1.25.40.10">
    <property type="entry name" value="Tetratricopeptide repeat domain"/>
    <property type="match status" value="1"/>
</dbReference>
<sequence>MHEETIVTLLKQHNKDAILSVYAGNYEQAVKYFRNSLVIEDQLNLGIHRAETRINLASTYYLLQDYSQALDMLSEAEKIFQTEKCIDEYQHCQIFKAQILFCENKIDEAENIIKDLILNVRTELVRARASLVLYKIYTAKKSVKALDVLNRSINIFERVGNIEGLAEALSLRIEHYKNNKKYNLSALDENKLLSLYSD</sequence>
<evidence type="ECO:0000313" key="2">
    <source>
        <dbReference type="Proteomes" id="UP000005519"/>
    </source>
</evidence>
<dbReference type="RefSeq" id="WP_005765197.1">
    <property type="nucleotide sequence ID" value="NZ_GG704815.1"/>
</dbReference>
<dbReference type="Pfam" id="PF13424">
    <property type="entry name" value="TPR_12"/>
    <property type="match status" value="1"/>
</dbReference>
<dbReference type="InterPro" id="IPR011990">
    <property type="entry name" value="TPR-like_helical_dom_sf"/>
</dbReference>
<gene>
    <name evidence="1" type="ORF">HMPREF0621_0211</name>
</gene>
<dbReference type="EMBL" id="ACZR01000001">
    <property type="protein sequence ID" value="EEX51407.1"/>
    <property type="molecule type" value="Genomic_DNA"/>
</dbReference>
<name>C9PMI7_9PAST</name>
<organism evidence="1 2">
    <name type="scientific">Pasteurella dagmatis ATCC 43325</name>
    <dbReference type="NCBI Taxonomy" id="667128"/>
    <lineage>
        <taxon>Bacteria</taxon>
        <taxon>Pseudomonadati</taxon>
        <taxon>Pseudomonadota</taxon>
        <taxon>Gammaproteobacteria</taxon>
        <taxon>Pasteurellales</taxon>
        <taxon>Pasteurellaceae</taxon>
        <taxon>Pasteurella</taxon>
    </lineage>
</organism>
<dbReference type="Proteomes" id="UP000005519">
    <property type="component" value="Unassembled WGS sequence"/>
</dbReference>
<dbReference type="SMART" id="SM00028">
    <property type="entry name" value="TPR"/>
    <property type="match status" value="2"/>
</dbReference>
<protein>
    <submittedName>
        <fullName evidence="1">Tetratricopeptide repeat protein</fullName>
    </submittedName>
</protein>
<dbReference type="InterPro" id="IPR019734">
    <property type="entry name" value="TPR_rpt"/>
</dbReference>